<accession>A0AAN8KLC0</accession>
<organism evidence="2 3">
    <name type="scientific">Patella caerulea</name>
    <name type="common">Rayed Mediterranean limpet</name>
    <dbReference type="NCBI Taxonomy" id="87958"/>
    <lineage>
        <taxon>Eukaryota</taxon>
        <taxon>Metazoa</taxon>
        <taxon>Spiralia</taxon>
        <taxon>Lophotrochozoa</taxon>
        <taxon>Mollusca</taxon>
        <taxon>Gastropoda</taxon>
        <taxon>Patellogastropoda</taxon>
        <taxon>Patelloidea</taxon>
        <taxon>Patellidae</taxon>
        <taxon>Patella</taxon>
    </lineage>
</organism>
<reference evidence="2 3" key="1">
    <citation type="submission" date="2024-01" db="EMBL/GenBank/DDBJ databases">
        <title>The genome of the rayed Mediterranean limpet Patella caerulea (Linnaeus, 1758).</title>
        <authorList>
            <person name="Anh-Thu Weber A."/>
            <person name="Halstead-Nussloch G."/>
        </authorList>
    </citation>
    <scope>NUCLEOTIDE SEQUENCE [LARGE SCALE GENOMIC DNA]</scope>
    <source>
        <strain evidence="2">AATW-2023a</strain>
        <tissue evidence="2">Whole specimen</tissue>
    </source>
</reference>
<dbReference type="SUPFAM" id="SSF51445">
    <property type="entry name" value="(Trans)glycosidases"/>
    <property type="match status" value="1"/>
</dbReference>
<proteinExistence type="predicted"/>
<evidence type="ECO:0000313" key="2">
    <source>
        <dbReference type="EMBL" id="KAK6194943.1"/>
    </source>
</evidence>
<keyword evidence="3" id="KW-1185">Reference proteome</keyword>
<sequence length="777" mass="86902">MTDKTVLIVAILLGLVSCSESAYIHLSAQVDDKDGRYRLNVDNATWLVGAPPFFYIEGTRYSQETGNLRFINVTETYGYEPSLLGYYIAKDIHYQANDTEIIASIRTYGSGPIKFVVRYVNGATGTQGYNEWETICGFPGFKMDSDLLPLGYLTFSNKFIGSRNNIGRWNKTAQIQDSLEGSGPISIFDHTGGNILISPADNFMALSSWHDKTNNILYWGIMGGVNEIPANFSYQTIALFAEGIGWSFDILGYLFHPQSQYDWTSSYLGYWTSPGSAYYTGQTESITTYNQTIQNIVNIYEQSVTDNIPYTYIELDDWWYVKKDNKILKWTTPSTDFPVGLEKLHKATGLKFAVYAGIWSPDNIYAKQNGGQYDFVIENEIALPNDQLFWVDLFLTAKNLGIVAFVQGGMSETFLSMNSTKTNLFLASNWLNQMSTAALKYSISIIYTDPYPRHILHAMVNPAITQVRVSDDYGSQGDQWRIGINSLFTCGVQVGAAKGVFKTKTDQTAGYSEPNPRLQEVVAVLSGGFVGVGDGLGSTDTELLKRCCDADGRLLKAWRPVKAIDSQIIQKAFQDGSGPDGEVWYSYSVISTNITEHNLNYGIVFAAEQMEEYILSPAMSVNLENTFDKFPKSKIFSYRSPEHLMDFSEENPVTLSGCSLKDFCLYYTVPVITDNRGREILILGELDKWIPMAINRVTTVFMGDDVSLSVVGAPRETIHLTILINGKRDVYSITTDDKGHGHLSIEPKPDVSSAIKQQLHCSVFVFLLITMYQLCFQ</sequence>
<dbReference type="EMBL" id="JAZGQO010000001">
    <property type="protein sequence ID" value="KAK6194943.1"/>
    <property type="molecule type" value="Genomic_DNA"/>
</dbReference>
<feature type="chain" id="PRO_5042978620" description="Alpha-galactosidase" evidence="1">
    <location>
        <begin position="22"/>
        <end position="777"/>
    </location>
</feature>
<keyword evidence="1" id="KW-0732">Signal</keyword>
<feature type="signal peptide" evidence="1">
    <location>
        <begin position="1"/>
        <end position="21"/>
    </location>
</feature>
<dbReference type="InterPro" id="IPR013785">
    <property type="entry name" value="Aldolase_TIM"/>
</dbReference>
<gene>
    <name evidence="2" type="ORF">SNE40_000471</name>
</gene>
<evidence type="ECO:0000256" key="1">
    <source>
        <dbReference type="SAM" id="SignalP"/>
    </source>
</evidence>
<dbReference type="InterPro" id="IPR017853">
    <property type="entry name" value="GH"/>
</dbReference>
<dbReference type="Proteomes" id="UP001347796">
    <property type="component" value="Unassembled WGS sequence"/>
</dbReference>
<dbReference type="PROSITE" id="PS51257">
    <property type="entry name" value="PROKAR_LIPOPROTEIN"/>
    <property type="match status" value="1"/>
</dbReference>
<evidence type="ECO:0008006" key="4">
    <source>
        <dbReference type="Google" id="ProtNLM"/>
    </source>
</evidence>
<evidence type="ECO:0000313" key="3">
    <source>
        <dbReference type="Proteomes" id="UP001347796"/>
    </source>
</evidence>
<dbReference type="Gene3D" id="3.20.20.70">
    <property type="entry name" value="Aldolase class I"/>
    <property type="match status" value="1"/>
</dbReference>
<protein>
    <recommendedName>
        <fullName evidence="4">Alpha-galactosidase</fullName>
    </recommendedName>
</protein>
<name>A0AAN8KLC0_PATCE</name>
<comment type="caution">
    <text evidence="2">The sequence shown here is derived from an EMBL/GenBank/DDBJ whole genome shotgun (WGS) entry which is preliminary data.</text>
</comment>
<dbReference type="AlphaFoldDB" id="A0AAN8KLC0"/>